<protein>
    <submittedName>
        <fullName evidence="2">Uncharacterized protein</fullName>
    </submittedName>
</protein>
<dbReference type="RefSeq" id="WP_055477307.1">
    <property type="nucleotide sequence ID" value="NZ_CP121270.1"/>
</dbReference>
<dbReference type="Proteomes" id="UP001152308">
    <property type="component" value="Unassembled WGS sequence"/>
</dbReference>
<proteinExistence type="predicted"/>
<accession>A0AAX3T2L0</accession>
<evidence type="ECO:0000313" key="2">
    <source>
        <dbReference type="EMBL" id="WFP23123.1"/>
    </source>
</evidence>
<dbReference type="EMBL" id="CP121270">
    <property type="protein sequence ID" value="WFP23123.1"/>
    <property type="molecule type" value="Genomic_DNA"/>
</dbReference>
<dbReference type="AlphaFoldDB" id="A0AAX3T2L0"/>
<evidence type="ECO:0000313" key="3">
    <source>
        <dbReference type="Proteomes" id="UP001152308"/>
    </source>
</evidence>
<dbReference type="Proteomes" id="UP001213504">
    <property type="component" value="Chromosome"/>
</dbReference>
<reference evidence="2" key="3">
    <citation type="submission" date="2023-04" db="EMBL/GenBank/DDBJ databases">
        <title>Complete genome sequence of a phthalic acid esters degrading bacterial strain.</title>
        <authorList>
            <person name="Weng L."/>
            <person name="Jia Y."/>
            <person name="Ren L."/>
        </authorList>
    </citation>
    <scope>NUCLEOTIDE SEQUENCE</scope>
    <source>
        <strain evidence="2">RL-LY01</strain>
    </source>
</reference>
<organism evidence="2 4">
    <name type="scientific">Gordonia hongkongensis</name>
    <dbReference type="NCBI Taxonomy" id="1701090"/>
    <lineage>
        <taxon>Bacteria</taxon>
        <taxon>Bacillati</taxon>
        <taxon>Actinomycetota</taxon>
        <taxon>Actinomycetes</taxon>
        <taxon>Mycobacteriales</taxon>
        <taxon>Gordoniaceae</taxon>
        <taxon>Gordonia</taxon>
    </lineage>
</organism>
<reference evidence="1" key="2">
    <citation type="submission" date="2022-01" db="EMBL/GenBank/DDBJ databases">
        <authorList>
            <person name="Sanchez-Suarez J."/>
            <person name="Villamil L."/>
            <person name="Diaz L.E."/>
        </authorList>
    </citation>
    <scope>NUCLEOTIDE SEQUENCE</scope>
    <source>
        <strain evidence="1">EUFUS-Z928</strain>
    </source>
</reference>
<evidence type="ECO:0000313" key="4">
    <source>
        <dbReference type="Proteomes" id="UP001213504"/>
    </source>
</evidence>
<name>A0AAX3T2L0_9ACTN</name>
<evidence type="ECO:0000313" key="1">
    <source>
        <dbReference type="EMBL" id="MDF6103365.1"/>
    </source>
</evidence>
<gene>
    <name evidence="1" type="ORF">L2299_20170</name>
    <name evidence="2" type="ORF">P9A14_13080</name>
</gene>
<keyword evidence="3" id="KW-1185">Reference proteome</keyword>
<sequence>MYRLGDYGPDRRLNNWIAPFNSIYEELVEDRGLESETLPVAAVYDRAVSGYQRARGYRVFQGIVRLVREREDRLTQA</sequence>
<dbReference type="EMBL" id="JAKJLQ010000022">
    <property type="protein sequence ID" value="MDF6103365.1"/>
    <property type="molecule type" value="Genomic_DNA"/>
</dbReference>
<reference evidence="1" key="1">
    <citation type="journal article" date="2022" name="Data Brief">
        <title>Draft genome sequence data of Gordonia hongkongensis strain EUFUS-Z928 isolated from the octocoral Eunicea fusca.</title>
        <authorList>
            <person name="Sanchez-Suarez J."/>
            <person name="Diaz L."/>
            <person name="Melo-Bolivar J."/>
            <person name="Villamil L."/>
        </authorList>
    </citation>
    <scope>NUCLEOTIDE SEQUENCE</scope>
    <source>
        <strain evidence="1">EUFUS-Z928</strain>
    </source>
</reference>